<keyword evidence="1" id="KW-0472">Membrane</keyword>
<evidence type="ECO:0000256" key="1">
    <source>
        <dbReference type="SAM" id="Phobius"/>
    </source>
</evidence>
<evidence type="ECO:0000313" key="3">
    <source>
        <dbReference type="Proteomes" id="UP000295531"/>
    </source>
</evidence>
<evidence type="ECO:0000313" key="2">
    <source>
        <dbReference type="EMBL" id="TDP29435.1"/>
    </source>
</evidence>
<proteinExistence type="predicted"/>
<dbReference type="Proteomes" id="UP000295531">
    <property type="component" value="Unassembled WGS sequence"/>
</dbReference>
<dbReference type="AlphaFoldDB" id="A0A4R6NY74"/>
<accession>A0A4R6NY74</accession>
<organism evidence="2 3">
    <name type="scientific">Idiomarina aquatica</name>
    <dbReference type="NCBI Taxonomy" id="1327752"/>
    <lineage>
        <taxon>Bacteria</taxon>
        <taxon>Pseudomonadati</taxon>
        <taxon>Pseudomonadota</taxon>
        <taxon>Gammaproteobacteria</taxon>
        <taxon>Alteromonadales</taxon>
        <taxon>Idiomarinaceae</taxon>
        <taxon>Idiomarina</taxon>
    </lineage>
</organism>
<dbReference type="EMBL" id="SNXI01000017">
    <property type="protein sequence ID" value="TDP29435.1"/>
    <property type="molecule type" value="Genomic_DNA"/>
</dbReference>
<keyword evidence="3" id="KW-1185">Reference proteome</keyword>
<sequence length="39" mass="4339">MTNGQIALLFLLLIGLIAFFTIGVWGINRLKSTEDSQDE</sequence>
<comment type="caution">
    <text evidence="2">The sequence shown here is derived from an EMBL/GenBank/DDBJ whole genome shotgun (WGS) entry which is preliminary data.</text>
</comment>
<protein>
    <submittedName>
        <fullName evidence="2">Uncharacterized protein</fullName>
    </submittedName>
</protein>
<keyword evidence="1" id="KW-1133">Transmembrane helix</keyword>
<name>A0A4R6NY74_9GAMM</name>
<keyword evidence="1" id="KW-0812">Transmembrane</keyword>
<reference evidence="2 3" key="1">
    <citation type="submission" date="2019-03" db="EMBL/GenBank/DDBJ databases">
        <title>Freshwater and sediment microbial communities from various areas in North America, analyzing microbe dynamics in response to fracking.</title>
        <authorList>
            <person name="Lamendella R."/>
        </authorList>
    </citation>
    <scope>NUCLEOTIDE SEQUENCE [LARGE SCALE GENOMIC DNA]</scope>
    <source>
        <strain evidence="2 3">18_TX</strain>
    </source>
</reference>
<gene>
    <name evidence="2" type="ORF">DEU29_11713</name>
</gene>
<feature type="transmembrane region" description="Helical" evidence="1">
    <location>
        <begin position="6"/>
        <end position="27"/>
    </location>
</feature>